<evidence type="ECO:0000256" key="1">
    <source>
        <dbReference type="SAM" id="MobiDB-lite"/>
    </source>
</evidence>
<protein>
    <submittedName>
        <fullName evidence="2">Uncharacterized protein</fullName>
    </submittedName>
</protein>
<feature type="compositionally biased region" description="Polar residues" evidence="1">
    <location>
        <begin position="514"/>
        <end position="530"/>
    </location>
</feature>
<evidence type="ECO:0000313" key="3">
    <source>
        <dbReference type="Proteomes" id="UP000076722"/>
    </source>
</evidence>
<name>A0A164VF69_9AGAM</name>
<dbReference type="AlphaFoldDB" id="A0A164VF69"/>
<feature type="compositionally biased region" description="Low complexity" evidence="1">
    <location>
        <begin position="504"/>
        <end position="513"/>
    </location>
</feature>
<accession>A0A164VF69</accession>
<keyword evidence="3" id="KW-1185">Reference proteome</keyword>
<dbReference type="Proteomes" id="UP000076722">
    <property type="component" value="Unassembled WGS sequence"/>
</dbReference>
<reference evidence="2 3" key="1">
    <citation type="journal article" date="2016" name="Mol. Biol. Evol.">
        <title>Comparative Genomics of Early-Diverging Mushroom-Forming Fungi Provides Insights into the Origins of Lignocellulose Decay Capabilities.</title>
        <authorList>
            <person name="Nagy L.G."/>
            <person name="Riley R."/>
            <person name="Tritt A."/>
            <person name="Adam C."/>
            <person name="Daum C."/>
            <person name="Floudas D."/>
            <person name="Sun H."/>
            <person name="Yadav J.S."/>
            <person name="Pangilinan J."/>
            <person name="Larsson K.H."/>
            <person name="Matsuura K."/>
            <person name="Barry K."/>
            <person name="Labutti K."/>
            <person name="Kuo R."/>
            <person name="Ohm R.A."/>
            <person name="Bhattacharya S.S."/>
            <person name="Shirouzu T."/>
            <person name="Yoshinaga Y."/>
            <person name="Martin F.M."/>
            <person name="Grigoriev I.V."/>
            <person name="Hibbett D.S."/>
        </authorList>
    </citation>
    <scope>NUCLEOTIDE SEQUENCE [LARGE SCALE GENOMIC DNA]</scope>
    <source>
        <strain evidence="2 3">HHB9708</strain>
    </source>
</reference>
<gene>
    <name evidence="2" type="ORF">SISNIDRAFT_453820</name>
</gene>
<sequence>MCGEPFRSQALATLCGVAGHLVVGGATYLFGMQLVVEQLKPLILCGSLTQAELQPLRDTVSSSLHILLKTIPFAASGYSDQTFRHLSLSFYLGGTTAADQVLQYSFLPRLLDAPRAHWITVFPSAINALLQDWYTRIACPDDAFNLTEAIMKIVSHAATHSPSVLLATATAVISFAIQSNNKALARRCLQTVVPGYGDRRIAFEFLSVILIPLAIVMLNGEWIASSEPFATFWREPVKHFALELYKLQRGCRWMELAEEEFEGHLGCGNSDCNERLLYRAQLSQRFSAGELEDFSVWIWKRARIVRFFMVITDPHSRRLILGGDLERVQGFLYHDEECRLCDPPPPFPMDTAASDIMAALVNCDFGTQLSVQPPTTQDLATLASPCNLSFDVSSLSLPPVPPIANTSPALAPSPADISVRTHNSFAPGSSLYGVKRSASEPLVLPCQKKMCNGSEETDSAGIIDVEDNDISAKTESTDFLWPSEDASFAMSEFLVDRPATSIDSSSFHSPSISKQDAANSEEISIGTGQTPPRRKIEGRIAETWNWAAPSRLSFRGGLARLVAGMSSGA</sequence>
<organism evidence="2 3">
    <name type="scientific">Sistotremastrum niveocremeum HHB9708</name>
    <dbReference type="NCBI Taxonomy" id="1314777"/>
    <lineage>
        <taxon>Eukaryota</taxon>
        <taxon>Fungi</taxon>
        <taxon>Dikarya</taxon>
        <taxon>Basidiomycota</taxon>
        <taxon>Agaricomycotina</taxon>
        <taxon>Agaricomycetes</taxon>
        <taxon>Sistotremastrales</taxon>
        <taxon>Sistotremastraceae</taxon>
        <taxon>Sertulicium</taxon>
        <taxon>Sertulicium niveocremeum</taxon>
    </lineage>
</organism>
<feature type="region of interest" description="Disordered" evidence="1">
    <location>
        <begin position="504"/>
        <end position="533"/>
    </location>
</feature>
<dbReference type="EMBL" id="KV419405">
    <property type="protein sequence ID" value="KZS94103.1"/>
    <property type="molecule type" value="Genomic_DNA"/>
</dbReference>
<evidence type="ECO:0000313" key="2">
    <source>
        <dbReference type="EMBL" id="KZS94103.1"/>
    </source>
</evidence>
<proteinExistence type="predicted"/>